<keyword evidence="1" id="KW-0472">Membrane</keyword>
<comment type="caution">
    <text evidence="2">The sequence shown here is derived from an EMBL/GenBank/DDBJ whole genome shotgun (WGS) entry which is preliminary data.</text>
</comment>
<feature type="transmembrane region" description="Helical" evidence="1">
    <location>
        <begin position="24"/>
        <end position="42"/>
    </location>
</feature>
<proteinExistence type="predicted"/>
<reference evidence="2 3" key="1">
    <citation type="submission" date="2018-02" db="EMBL/GenBank/DDBJ databases">
        <title>Genomic Reconstructions from Amazon Rainforest and Pasture Soil Reveal Novel Insights into the Physiology of Candidate Phyla in Tropical Sites.</title>
        <authorList>
            <person name="Kroeger M.E."/>
            <person name="Delmont T."/>
            <person name="Eren A.M."/>
            <person name="Guo J."/>
            <person name="Meyer K.M."/>
            <person name="Khan K."/>
            <person name="Rodrigues J.L.M."/>
            <person name="Bohannan B.J.M."/>
            <person name="Tringe S."/>
            <person name="Borges C.D."/>
            <person name="Tiedje J."/>
            <person name="Tsai S.M."/>
            <person name="Nusslein K."/>
        </authorList>
    </citation>
    <scope>NUCLEOTIDE SEQUENCE [LARGE SCALE GENOMIC DNA]</scope>
    <source>
        <strain evidence="2">Amazon FNV 2010 28 9</strain>
    </source>
</reference>
<dbReference type="Proteomes" id="UP000246104">
    <property type="component" value="Unassembled WGS sequence"/>
</dbReference>
<dbReference type="EMBL" id="PSRQ01000061">
    <property type="protein sequence ID" value="PWU22569.1"/>
    <property type="molecule type" value="Genomic_DNA"/>
</dbReference>
<dbReference type="AlphaFoldDB" id="A0A317JR63"/>
<accession>A0A317JR63</accession>
<gene>
    <name evidence="2" type="ORF">C5B42_05605</name>
</gene>
<protein>
    <submittedName>
        <fullName evidence="2">Uncharacterized protein</fullName>
    </submittedName>
</protein>
<evidence type="ECO:0000313" key="3">
    <source>
        <dbReference type="Proteomes" id="UP000246104"/>
    </source>
</evidence>
<keyword evidence="1" id="KW-1133">Transmembrane helix</keyword>
<evidence type="ECO:0000313" key="2">
    <source>
        <dbReference type="EMBL" id="PWU22569.1"/>
    </source>
</evidence>
<sequence>MIGFLIALLGAVMMGLAKYEIQFVVGLGLVVIGIFVIISNLYPTEPKPLPTPVPVVIVTSTPTPSATADAFR</sequence>
<name>A0A317JR63_9BACT</name>
<evidence type="ECO:0000256" key="1">
    <source>
        <dbReference type="SAM" id="Phobius"/>
    </source>
</evidence>
<keyword evidence="1" id="KW-0812">Transmembrane</keyword>
<organism evidence="2 3">
    <name type="scientific">Candidatus Cerribacteria bacterium 'Amazon FNV 2010 28 9'</name>
    <dbReference type="NCBI Taxonomy" id="2081795"/>
    <lineage>
        <taxon>Bacteria</taxon>
        <taxon>Candidatus Cerribacteria</taxon>
    </lineage>
</organism>